<evidence type="ECO:0000259" key="2">
    <source>
        <dbReference type="Pfam" id="PF18404"/>
    </source>
</evidence>
<gene>
    <name evidence="3" type="ORF">MKW94_028528</name>
</gene>
<dbReference type="PANTHER" id="PTHR11226">
    <property type="entry name" value="UDP-GLUCOSE GLYCOPROTEIN:GLUCOSYLTRANSFERASE"/>
    <property type="match status" value="1"/>
</dbReference>
<dbReference type="GO" id="GO:0005783">
    <property type="term" value="C:endoplasmic reticulum"/>
    <property type="evidence" value="ECO:0007669"/>
    <property type="project" value="TreeGrafter"/>
</dbReference>
<protein>
    <recommendedName>
        <fullName evidence="2">Glucosyltransferase 24 catalytic domain-containing protein</fullName>
    </recommendedName>
</protein>
<comment type="caution">
    <text evidence="3">The sequence shown here is derived from an EMBL/GenBank/DDBJ whole genome shotgun (WGS) entry which is preliminary data.</text>
</comment>
<name>A0AA41V1S3_PAPNU</name>
<dbReference type="InterPro" id="IPR009448">
    <property type="entry name" value="UDP-g_GGtrans"/>
</dbReference>
<dbReference type="GO" id="GO:0018279">
    <property type="term" value="P:protein N-linked glycosylation via asparagine"/>
    <property type="evidence" value="ECO:0007669"/>
    <property type="project" value="TreeGrafter"/>
</dbReference>
<organism evidence="3 4">
    <name type="scientific">Papaver nudicaule</name>
    <name type="common">Iceland poppy</name>
    <dbReference type="NCBI Taxonomy" id="74823"/>
    <lineage>
        <taxon>Eukaryota</taxon>
        <taxon>Viridiplantae</taxon>
        <taxon>Streptophyta</taxon>
        <taxon>Embryophyta</taxon>
        <taxon>Tracheophyta</taxon>
        <taxon>Spermatophyta</taxon>
        <taxon>Magnoliopsida</taxon>
        <taxon>Ranunculales</taxon>
        <taxon>Papaveraceae</taxon>
        <taxon>Papaveroideae</taxon>
        <taxon>Papaver</taxon>
    </lineage>
</organism>
<dbReference type="SUPFAM" id="SSF53448">
    <property type="entry name" value="Nucleotide-diphospho-sugar transferases"/>
    <property type="match status" value="1"/>
</dbReference>
<feature type="domain" description="Glucosyltransferase 24 catalytic" evidence="2">
    <location>
        <begin position="2"/>
        <end position="100"/>
    </location>
</feature>
<dbReference type="GO" id="GO:0003980">
    <property type="term" value="F:UDP-glucose:glycoprotein glucosyltransferase activity"/>
    <property type="evidence" value="ECO:0007669"/>
    <property type="project" value="InterPro"/>
</dbReference>
<evidence type="ECO:0000313" key="4">
    <source>
        <dbReference type="Proteomes" id="UP001177140"/>
    </source>
</evidence>
<evidence type="ECO:0000256" key="1">
    <source>
        <dbReference type="ARBA" id="ARBA00001913"/>
    </source>
</evidence>
<proteinExistence type="predicted"/>
<dbReference type="PANTHER" id="PTHR11226:SF0">
    <property type="entry name" value="UDP-GLUCOSE:GLYCOPROTEIN GLUCOSYLTRANSFERASE"/>
    <property type="match status" value="1"/>
</dbReference>
<dbReference type="GO" id="GO:0036503">
    <property type="term" value="P:ERAD pathway"/>
    <property type="evidence" value="ECO:0007669"/>
    <property type="project" value="TreeGrafter"/>
</dbReference>
<sequence length="130" mass="15208">MGELYDMDMRGKPYGYTPFCDNNKDMDGFRFWRQGFWKEHLRGRPYHISALYVVDLLKFRQTAAGDNLRVFYETLIKDPNSLSNLDQDLPNYAQHTVPIFLSHRSGCGVNRGVEIPQKQRRRPLISVTIP</sequence>
<dbReference type="EMBL" id="JAJJMA010080114">
    <property type="protein sequence ID" value="MCL7028487.1"/>
    <property type="molecule type" value="Genomic_DNA"/>
</dbReference>
<dbReference type="Proteomes" id="UP001177140">
    <property type="component" value="Unassembled WGS sequence"/>
</dbReference>
<dbReference type="Gene3D" id="3.90.550.10">
    <property type="entry name" value="Spore Coat Polysaccharide Biosynthesis Protein SpsA, Chain A"/>
    <property type="match status" value="1"/>
</dbReference>
<comment type="cofactor">
    <cofactor evidence="1">
        <name>Ca(2+)</name>
        <dbReference type="ChEBI" id="CHEBI:29108"/>
    </cofactor>
</comment>
<dbReference type="GO" id="GO:0051082">
    <property type="term" value="F:unfolded protein binding"/>
    <property type="evidence" value="ECO:0007669"/>
    <property type="project" value="TreeGrafter"/>
</dbReference>
<dbReference type="Pfam" id="PF18404">
    <property type="entry name" value="Glyco_transf_24"/>
    <property type="match status" value="1"/>
</dbReference>
<dbReference type="InterPro" id="IPR029044">
    <property type="entry name" value="Nucleotide-diphossugar_trans"/>
</dbReference>
<evidence type="ECO:0000313" key="3">
    <source>
        <dbReference type="EMBL" id="MCL7028487.1"/>
    </source>
</evidence>
<dbReference type="AlphaFoldDB" id="A0AA41V1S3"/>
<reference evidence="3" key="1">
    <citation type="submission" date="2022-03" db="EMBL/GenBank/DDBJ databases">
        <title>A functionally conserved STORR gene fusion in Papaver species that diverged 16.8 million years ago.</title>
        <authorList>
            <person name="Catania T."/>
        </authorList>
    </citation>
    <scope>NUCLEOTIDE SEQUENCE</scope>
    <source>
        <strain evidence="3">S-191538</strain>
    </source>
</reference>
<keyword evidence="4" id="KW-1185">Reference proteome</keyword>
<dbReference type="InterPro" id="IPR040497">
    <property type="entry name" value="Glyco_transf_24"/>
</dbReference>
<accession>A0AA41V1S3</accession>